<dbReference type="PANTHER" id="PTHR32100">
    <property type="entry name" value="OMEGA-6 FATTY ACID DESATURASE, CHLOROPLASTIC"/>
    <property type="match status" value="1"/>
</dbReference>
<name>A0A550CYL1_9AGAR</name>
<evidence type="ECO:0000313" key="2">
    <source>
        <dbReference type="EMBL" id="TRM69881.1"/>
    </source>
</evidence>
<dbReference type="Proteomes" id="UP000320762">
    <property type="component" value="Unassembled WGS sequence"/>
</dbReference>
<dbReference type="GO" id="GO:0016491">
    <property type="term" value="F:oxidoreductase activity"/>
    <property type="evidence" value="ECO:0007669"/>
    <property type="project" value="InterPro"/>
</dbReference>
<sequence length="435" mass="49982">MFSLHFWKDGPEYEARLRKPFTPPKATLKDIHDAVPKELLRRNPWKGALYVLRDVALALVLLSLASRIKPWADGNFGGYVYARLAKRVLQSALWASYWWFQGLTWAGIFCLGHDAGHGTLFHGKTLNNCVGFMLHSFLLAPYFSWRATHHAHHKATGSMERDENYVPYERSDYPLPPPSKATRADYAEIFEETPIFTLGRMLLMQGCGWWVYLAKNTLGSKMYPPGTNHFDPKSPLFKPEQRAGVVWSNLGIGAMLGVLCCAGWSRVSWYYVIPYLLSNHWIVMFTYLHHSDPTIPHYRKEEWSFFRGAAATVDRPLMGWMGRFFLHNISHDHVAHHFFIQAPFYNGPEITKAVKSILKDDYNYDSTPSFYALYRSFTQCQFVEDEGGIVFYKDREGKAAREVAEVTDEVKARDELSKEVSAQCSQEASCVRSYD</sequence>
<accession>A0A550CYL1</accession>
<evidence type="ECO:0000313" key="3">
    <source>
        <dbReference type="Proteomes" id="UP000320762"/>
    </source>
</evidence>
<dbReference type="AlphaFoldDB" id="A0A550CYL1"/>
<organism evidence="2 3">
    <name type="scientific">Schizophyllum amplum</name>
    <dbReference type="NCBI Taxonomy" id="97359"/>
    <lineage>
        <taxon>Eukaryota</taxon>
        <taxon>Fungi</taxon>
        <taxon>Dikarya</taxon>
        <taxon>Basidiomycota</taxon>
        <taxon>Agaricomycotina</taxon>
        <taxon>Agaricomycetes</taxon>
        <taxon>Agaricomycetidae</taxon>
        <taxon>Agaricales</taxon>
        <taxon>Schizophyllaceae</taxon>
        <taxon>Schizophyllum</taxon>
    </lineage>
</organism>
<dbReference type="InterPro" id="IPR012171">
    <property type="entry name" value="Fatty_acid_desaturase"/>
</dbReference>
<dbReference type="Pfam" id="PF00487">
    <property type="entry name" value="FA_desaturase"/>
    <property type="match status" value="1"/>
</dbReference>
<dbReference type="GO" id="GO:0006629">
    <property type="term" value="P:lipid metabolic process"/>
    <property type="evidence" value="ECO:0007669"/>
    <property type="project" value="InterPro"/>
</dbReference>
<gene>
    <name evidence="2" type="ORF">BD626DRAFT_475631</name>
</gene>
<feature type="domain" description="Fatty acid desaturase" evidence="1">
    <location>
        <begin position="93"/>
        <end position="362"/>
    </location>
</feature>
<dbReference type="STRING" id="97359.A0A550CYL1"/>
<dbReference type="EMBL" id="VDMD01000001">
    <property type="protein sequence ID" value="TRM69881.1"/>
    <property type="molecule type" value="Genomic_DNA"/>
</dbReference>
<dbReference type="OrthoDB" id="1461976at2759"/>
<evidence type="ECO:0000259" key="1">
    <source>
        <dbReference type="Pfam" id="PF00487"/>
    </source>
</evidence>
<protein>
    <submittedName>
        <fullName evidence="2">Fatty acid desaturase-domain-containing protein</fullName>
    </submittedName>
</protein>
<keyword evidence="3" id="KW-1185">Reference proteome</keyword>
<dbReference type="InterPro" id="IPR005804">
    <property type="entry name" value="FA_desaturase_dom"/>
</dbReference>
<dbReference type="CDD" id="cd03507">
    <property type="entry name" value="Delta12-FADS-like"/>
    <property type="match status" value="1"/>
</dbReference>
<proteinExistence type="predicted"/>
<reference evidence="2 3" key="1">
    <citation type="journal article" date="2019" name="New Phytol.">
        <title>Comparative genomics reveals unique wood-decay strategies and fruiting body development in the Schizophyllaceae.</title>
        <authorList>
            <person name="Almasi E."/>
            <person name="Sahu N."/>
            <person name="Krizsan K."/>
            <person name="Balint B."/>
            <person name="Kovacs G.M."/>
            <person name="Kiss B."/>
            <person name="Cseklye J."/>
            <person name="Drula E."/>
            <person name="Henrissat B."/>
            <person name="Nagy I."/>
            <person name="Chovatia M."/>
            <person name="Adam C."/>
            <person name="LaButti K."/>
            <person name="Lipzen A."/>
            <person name="Riley R."/>
            <person name="Grigoriev I.V."/>
            <person name="Nagy L.G."/>
        </authorList>
    </citation>
    <scope>NUCLEOTIDE SEQUENCE [LARGE SCALE GENOMIC DNA]</scope>
    <source>
        <strain evidence="2 3">NL-1724</strain>
    </source>
</reference>
<comment type="caution">
    <text evidence="2">The sequence shown here is derived from an EMBL/GenBank/DDBJ whole genome shotgun (WGS) entry which is preliminary data.</text>
</comment>